<protein>
    <submittedName>
        <fullName evidence="2">Uncharacterized protein</fullName>
    </submittedName>
</protein>
<evidence type="ECO:0000256" key="1">
    <source>
        <dbReference type="SAM" id="MobiDB-lite"/>
    </source>
</evidence>
<feature type="region of interest" description="Disordered" evidence="1">
    <location>
        <begin position="375"/>
        <end position="394"/>
    </location>
</feature>
<dbReference type="AlphaFoldDB" id="A0A5C3QDM0"/>
<proteinExistence type="predicted"/>
<dbReference type="Proteomes" id="UP000305067">
    <property type="component" value="Unassembled WGS sequence"/>
</dbReference>
<reference evidence="2 3" key="1">
    <citation type="journal article" date="2019" name="Nat. Ecol. Evol.">
        <title>Megaphylogeny resolves global patterns of mushroom evolution.</title>
        <authorList>
            <person name="Varga T."/>
            <person name="Krizsan K."/>
            <person name="Foldi C."/>
            <person name="Dima B."/>
            <person name="Sanchez-Garcia M."/>
            <person name="Sanchez-Ramirez S."/>
            <person name="Szollosi G.J."/>
            <person name="Szarkandi J.G."/>
            <person name="Papp V."/>
            <person name="Albert L."/>
            <person name="Andreopoulos W."/>
            <person name="Angelini C."/>
            <person name="Antonin V."/>
            <person name="Barry K.W."/>
            <person name="Bougher N.L."/>
            <person name="Buchanan P."/>
            <person name="Buyck B."/>
            <person name="Bense V."/>
            <person name="Catcheside P."/>
            <person name="Chovatia M."/>
            <person name="Cooper J."/>
            <person name="Damon W."/>
            <person name="Desjardin D."/>
            <person name="Finy P."/>
            <person name="Geml J."/>
            <person name="Haridas S."/>
            <person name="Hughes K."/>
            <person name="Justo A."/>
            <person name="Karasinski D."/>
            <person name="Kautmanova I."/>
            <person name="Kiss B."/>
            <person name="Kocsube S."/>
            <person name="Kotiranta H."/>
            <person name="LaButti K.M."/>
            <person name="Lechner B.E."/>
            <person name="Liimatainen K."/>
            <person name="Lipzen A."/>
            <person name="Lukacs Z."/>
            <person name="Mihaltcheva S."/>
            <person name="Morgado L.N."/>
            <person name="Niskanen T."/>
            <person name="Noordeloos M.E."/>
            <person name="Ohm R.A."/>
            <person name="Ortiz-Santana B."/>
            <person name="Ovrebo C."/>
            <person name="Racz N."/>
            <person name="Riley R."/>
            <person name="Savchenko A."/>
            <person name="Shiryaev A."/>
            <person name="Soop K."/>
            <person name="Spirin V."/>
            <person name="Szebenyi C."/>
            <person name="Tomsovsky M."/>
            <person name="Tulloss R.E."/>
            <person name="Uehling J."/>
            <person name="Grigoriev I.V."/>
            <person name="Vagvolgyi C."/>
            <person name="Papp T."/>
            <person name="Martin F.M."/>
            <person name="Miettinen O."/>
            <person name="Hibbett D.S."/>
            <person name="Nagy L.G."/>
        </authorList>
    </citation>
    <scope>NUCLEOTIDE SEQUENCE [LARGE SCALE GENOMIC DNA]</scope>
    <source>
        <strain evidence="2 3">CBS 309.79</strain>
    </source>
</reference>
<evidence type="ECO:0000313" key="2">
    <source>
        <dbReference type="EMBL" id="TFK96563.1"/>
    </source>
</evidence>
<feature type="compositionally biased region" description="Acidic residues" evidence="1">
    <location>
        <begin position="381"/>
        <end position="393"/>
    </location>
</feature>
<feature type="region of interest" description="Disordered" evidence="1">
    <location>
        <begin position="158"/>
        <end position="196"/>
    </location>
</feature>
<feature type="compositionally biased region" description="Acidic residues" evidence="1">
    <location>
        <begin position="170"/>
        <end position="185"/>
    </location>
</feature>
<evidence type="ECO:0000313" key="3">
    <source>
        <dbReference type="Proteomes" id="UP000305067"/>
    </source>
</evidence>
<accession>A0A5C3QDM0</accession>
<feature type="region of interest" description="Disordered" evidence="1">
    <location>
        <begin position="320"/>
        <end position="339"/>
    </location>
</feature>
<dbReference type="EMBL" id="ML178858">
    <property type="protein sequence ID" value="TFK96563.1"/>
    <property type="molecule type" value="Genomic_DNA"/>
</dbReference>
<organism evidence="2 3">
    <name type="scientific">Pterulicium gracile</name>
    <dbReference type="NCBI Taxonomy" id="1884261"/>
    <lineage>
        <taxon>Eukaryota</taxon>
        <taxon>Fungi</taxon>
        <taxon>Dikarya</taxon>
        <taxon>Basidiomycota</taxon>
        <taxon>Agaricomycotina</taxon>
        <taxon>Agaricomycetes</taxon>
        <taxon>Agaricomycetidae</taxon>
        <taxon>Agaricales</taxon>
        <taxon>Pleurotineae</taxon>
        <taxon>Pterulaceae</taxon>
        <taxon>Pterulicium</taxon>
    </lineage>
</organism>
<dbReference type="OrthoDB" id="435402at2759"/>
<dbReference type="STRING" id="1884261.A0A5C3QDM0"/>
<sequence length="603" mass="67004">MALHTPQHKYTFPPFPSPPEGVKIFTFKDFDETAYAIKAVSKDHTKEVDAQGVETVVLNQKKRELDRRKTNKKDTGFSGKVANTLTASGQQWAERFWSDGENYRFVSPGSCSATATLEERLSIAYDHFEKGRKWPTDTQRHTYKWMAEIFSNFTGLRQVNPNAATNPPREEDDDYDDDVDFEDEFAGSPAPEPEPTNGVLPVDAEDHPVSLEPILPTRNLLAEFASDIPGQIRTFLSAYLEDKNYNGVDYSLIGFPTLIRYFLDFIARSRILRGPKEEKLIASAQDYCELALVELPLTLRVARELPEDVGRAGAGVWGRGLNRSDPSAAKDGDKAANRWGTAVPEDAPAEEHSNNDWGDTVGTGWGVEEGIGTWGTGSENGLDEEANPVGDEEPAPKANPISAWFTNTPTFTQFLGPLAGDIGLSHTLCVSEVGMRKITQVFGPGESLPAAGRDSELSEFDHLVYEKMGRVVMSLWTGWCDEEEWEDKFRHPRVEAAIDPNRTDGFVWGSDPEEANDTTEVSEPAAPTVDFDHDPTKDDIIQIIDPALVSLFKEAVDCVGFGAVWVQMVPKEGNKGQRWWYMEDVVRVIPSFYSAKGMVAHES</sequence>
<keyword evidence="3" id="KW-1185">Reference proteome</keyword>
<name>A0A5C3QDM0_9AGAR</name>
<gene>
    <name evidence="2" type="ORF">BDV98DRAFT_608189</name>
</gene>